<dbReference type="EMBL" id="CP046172">
    <property type="protein sequence ID" value="QIS14960.1"/>
    <property type="molecule type" value="Genomic_DNA"/>
</dbReference>
<reference evidence="2 3" key="1">
    <citation type="journal article" date="2019" name="ACS Chem. Biol.">
        <title>Identification and Mobilization of a Cryptic Antibiotic Biosynthesis Gene Locus from a Human-Pathogenic Nocardia Isolate.</title>
        <authorList>
            <person name="Herisse M."/>
            <person name="Ishida K."/>
            <person name="Porter J.L."/>
            <person name="Howden B."/>
            <person name="Hertweck C."/>
            <person name="Stinear T.P."/>
            <person name="Pidot S.J."/>
        </authorList>
    </citation>
    <scope>NUCLEOTIDE SEQUENCE [LARGE SCALE GENOMIC DNA]</scope>
    <source>
        <strain evidence="2 3">AUSMDU00012717</strain>
    </source>
</reference>
<keyword evidence="1" id="KW-0472">Membrane</keyword>
<dbReference type="Proteomes" id="UP000503540">
    <property type="component" value="Chromosome"/>
</dbReference>
<protein>
    <recommendedName>
        <fullName evidence="4">ATP synthase subunit I</fullName>
    </recommendedName>
</protein>
<feature type="transmembrane region" description="Helical" evidence="1">
    <location>
        <begin position="35"/>
        <end position="53"/>
    </location>
</feature>
<proteinExistence type="predicted"/>
<keyword evidence="1" id="KW-1133">Transmembrane helix</keyword>
<keyword evidence="1" id="KW-0812">Transmembrane</keyword>
<evidence type="ECO:0000313" key="3">
    <source>
        <dbReference type="Proteomes" id="UP000503540"/>
    </source>
</evidence>
<dbReference type="KEGG" id="nah:F5544_35650"/>
<evidence type="ECO:0000256" key="1">
    <source>
        <dbReference type="SAM" id="Phobius"/>
    </source>
</evidence>
<name>A0A6G9YPA1_9NOCA</name>
<accession>A0A6G9YPA1</accession>
<feature type="transmembrane region" description="Helical" evidence="1">
    <location>
        <begin position="98"/>
        <end position="116"/>
    </location>
</feature>
<feature type="transmembrane region" description="Helical" evidence="1">
    <location>
        <begin position="12"/>
        <end position="29"/>
    </location>
</feature>
<evidence type="ECO:0000313" key="2">
    <source>
        <dbReference type="EMBL" id="QIS14960.1"/>
    </source>
</evidence>
<sequence>MDVNKIQVRRAAIIATVLGILVLMAAGSLDRLLLGIFISGGLAVGWLNAQLTLRAVARIADSDTPKKLRLLRSSAVRLLGITVVAIAVAFLARPNGVGIFFGIALFQVILVLNTVVPELKGLRQAS</sequence>
<evidence type="ECO:0008006" key="4">
    <source>
        <dbReference type="Google" id="ProtNLM"/>
    </source>
</evidence>
<organism evidence="2 3">
    <name type="scientific">Nocardia arthritidis</name>
    <dbReference type="NCBI Taxonomy" id="228602"/>
    <lineage>
        <taxon>Bacteria</taxon>
        <taxon>Bacillati</taxon>
        <taxon>Actinomycetota</taxon>
        <taxon>Actinomycetes</taxon>
        <taxon>Mycobacteriales</taxon>
        <taxon>Nocardiaceae</taxon>
        <taxon>Nocardia</taxon>
    </lineage>
</organism>
<feature type="transmembrane region" description="Helical" evidence="1">
    <location>
        <begin position="74"/>
        <end position="92"/>
    </location>
</feature>
<gene>
    <name evidence="2" type="ORF">F5544_35650</name>
</gene>
<keyword evidence="3" id="KW-1185">Reference proteome</keyword>
<dbReference type="RefSeq" id="WP_167477287.1">
    <property type="nucleotide sequence ID" value="NZ_CP046172.1"/>
</dbReference>
<dbReference type="AlphaFoldDB" id="A0A6G9YPA1"/>